<reference evidence="2 3" key="1">
    <citation type="submission" date="2022-03" db="EMBL/GenBank/DDBJ databases">
        <title>Mucilaginibacter sp. isolated from the gut of Protaetia brevitarsis seulensis larvae.</title>
        <authorList>
            <person name="Won M."/>
            <person name="Kim S.-J."/>
            <person name="Kwon S.-W."/>
        </authorList>
    </citation>
    <scope>NUCLEOTIDE SEQUENCE [LARGE SCALE GENOMIC DNA]</scope>
    <source>
        <strain evidence="2 3">CFWR-12</strain>
    </source>
</reference>
<dbReference type="InterPro" id="IPR035959">
    <property type="entry name" value="RutC-like_sf"/>
</dbReference>
<protein>
    <submittedName>
        <fullName evidence="2">Rid family detoxifying hydrolase</fullName>
    </submittedName>
</protein>
<dbReference type="PANTHER" id="PTHR11803">
    <property type="entry name" value="2-IMINOBUTANOATE/2-IMINOPROPANOATE DEAMINASE RIDA"/>
    <property type="match status" value="1"/>
</dbReference>
<keyword evidence="3" id="KW-1185">Reference proteome</keyword>
<evidence type="ECO:0000256" key="1">
    <source>
        <dbReference type="ARBA" id="ARBA00010552"/>
    </source>
</evidence>
<dbReference type="Pfam" id="PF01042">
    <property type="entry name" value="Ribonuc_L-PSP"/>
    <property type="match status" value="1"/>
</dbReference>
<dbReference type="PANTHER" id="PTHR11803:SF39">
    <property type="entry name" value="2-IMINOBUTANOATE_2-IMINOPROPANOATE DEAMINASE"/>
    <property type="match status" value="1"/>
</dbReference>
<dbReference type="NCBIfam" id="TIGR00004">
    <property type="entry name" value="Rid family detoxifying hydrolase"/>
    <property type="match status" value="1"/>
</dbReference>
<accession>A0ABY4C6D9</accession>
<comment type="similarity">
    <text evidence="1">Belongs to the RutC family.</text>
</comment>
<keyword evidence="2" id="KW-0378">Hydrolase</keyword>
<dbReference type="Gene3D" id="3.30.1330.40">
    <property type="entry name" value="RutC-like"/>
    <property type="match status" value="1"/>
</dbReference>
<dbReference type="RefSeq" id="WP_243555974.1">
    <property type="nucleotide sequence ID" value="NZ_CP094528.1"/>
</dbReference>
<sequence>MPKTAVTLSNAPKPAGPYSHGVVANGFLFTAGFGPQDPATGQVVEGGVAEQTRQVLRNIGAVLAEHDLTFDDVVKVTAHLEDLADFAEYNTAYAEFFSEPFPVRTTVGSRLANILVEIDVVAALPQPTGL</sequence>
<dbReference type="InterPro" id="IPR006056">
    <property type="entry name" value="RidA"/>
</dbReference>
<dbReference type="EMBL" id="CP094528">
    <property type="protein sequence ID" value="UOE44290.1"/>
    <property type="molecule type" value="Genomic_DNA"/>
</dbReference>
<name>A0ABY4C6D9_9MICO</name>
<organism evidence="2 3">
    <name type="scientific">Agromyces larvae</name>
    <dbReference type="NCBI Taxonomy" id="2929802"/>
    <lineage>
        <taxon>Bacteria</taxon>
        <taxon>Bacillati</taxon>
        <taxon>Actinomycetota</taxon>
        <taxon>Actinomycetes</taxon>
        <taxon>Micrococcales</taxon>
        <taxon>Microbacteriaceae</taxon>
        <taxon>Agromyces</taxon>
    </lineage>
</organism>
<evidence type="ECO:0000313" key="3">
    <source>
        <dbReference type="Proteomes" id="UP000832097"/>
    </source>
</evidence>
<dbReference type="InterPro" id="IPR006175">
    <property type="entry name" value="YjgF/YER057c/UK114"/>
</dbReference>
<gene>
    <name evidence="2" type="ORF">MTO99_00370</name>
</gene>
<dbReference type="GO" id="GO:0016787">
    <property type="term" value="F:hydrolase activity"/>
    <property type="evidence" value="ECO:0007669"/>
    <property type="project" value="UniProtKB-KW"/>
</dbReference>
<evidence type="ECO:0000313" key="2">
    <source>
        <dbReference type="EMBL" id="UOE44290.1"/>
    </source>
</evidence>
<dbReference type="Proteomes" id="UP000832097">
    <property type="component" value="Chromosome"/>
</dbReference>
<proteinExistence type="inferred from homology"/>
<dbReference type="CDD" id="cd00448">
    <property type="entry name" value="YjgF_YER057c_UK114_family"/>
    <property type="match status" value="1"/>
</dbReference>
<dbReference type="SUPFAM" id="SSF55298">
    <property type="entry name" value="YjgF-like"/>
    <property type="match status" value="1"/>
</dbReference>